<evidence type="ECO:0000256" key="6">
    <source>
        <dbReference type="ARBA" id="ARBA00022670"/>
    </source>
</evidence>
<keyword evidence="7" id="KW-0732">Signal</keyword>
<evidence type="ECO:0000256" key="7">
    <source>
        <dbReference type="ARBA" id="ARBA00022729"/>
    </source>
</evidence>
<evidence type="ECO:0000256" key="3">
    <source>
        <dbReference type="ARBA" id="ARBA00007164"/>
    </source>
</evidence>
<dbReference type="SUPFAM" id="SSF56601">
    <property type="entry name" value="beta-lactamase/transpeptidase-like"/>
    <property type="match status" value="1"/>
</dbReference>
<reference evidence="17 18" key="1">
    <citation type="submission" date="2016-10" db="EMBL/GenBank/DDBJ databases">
        <authorList>
            <person name="de Groot N.N."/>
        </authorList>
    </citation>
    <scope>NUCLEOTIDE SEQUENCE [LARGE SCALE GENOMIC DNA]</scope>
    <source>
        <strain evidence="17 18">CGMCC 1.10267</strain>
    </source>
</reference>
<keyword evidence="5 17" id="KW-0121">Carboxypeptidase</keyword>
<accession>A0A1G7Z9Y4</accession>
<dbReference type="Gene3D" id="2.60.410.10">
    <property type="entry name" value="D-Ala-D-Ala carboxypeptidase, C-terminal domain"/>
    <property type="match status" value="1"/>
</dbReference>
<dbReference type="PANTHER" id="PTHR21581:SF6">
    <property type="entry name" value="TRAFFICKING PROTEIN PARTICLE COMPLEX SUBUNIT 12"/>
    <property type="match status" value="1"/>
</dbReference>
<evidence type="ECO:0000313" key="18">
    <source>
        <dbReference type="Proteomes" id="UP000199495"/>
    </source>
</evidence>
<comment type="similarity">
    <text evidence="3 15">Belongs to the peptidase S11 family.</text>
</comment>
<comment type="pathway">
    <text evidence="2">Cell wall biogenesis; peptidoglycan biosynthesis.</text>
</comment>
<keyword evidence="8" id="KW-0378">Hydrolase</keyword>
<feature type="binding site" evidence="14">
    <location>
        <position position="235"/>
    </location>
    <ligand>
        <name>substrate</name>
    </ligand>
</feature>
<dbReference type="RefSeq" id="WP_244505132.1">
    <property type="nucleotide sequence ID" value="NZ_FNCS01000018.1"/>
</dbReference>
<dbReference type="Proteomes" id="UP000199495">
    <property type="component" value="Unassembled WGS sequence"/>
</dbReference>
<dbReference type="InterPro" id="IPR037167">
    <property type="entry name" value="Peptidase_S11_C_sf"/>
</dbReference>
<evidence type="ECO:0000256" key="5">
    <source>
        <dbReference type="ARBA" id="ARBA00022645"/>
    </source>
</evidence>
<organism evidence="17 18">
    <name type="scientific">Pelagibacterium luteolum</name>
    <dbReference type="NCBI Taxonomy" id="440168"/>
    <lineage>
        <taxon>Bacteria</taxon>
        <taxon>Pseudomonadati</taxon>
        <taxon>Pseudomonadota</taxon>
        <taxon>Alphaproteobacteria</taxon>
        <taxon>Hyphomicrobiales</taxon>
        <taxon>Devosiaceae</taxon>
        <taxon>Pelagibacterium</taxon>
    </lineage>
</organism>
<feature type="active site" description="Proton acceptor" evidence="13">
    <location>
        <position position="71"/>
    </location>
</feature>
<dbReference type="PANTHER" id="PTHR21581">
    <property type="entry name" value="D-ALANYL-D-ALANINE CARBOXYPEPTIDASE"/>
    <property type="match status" value="1"/>
</dbReference>
<evidence type="ECO:0000256" key="9">
    <source>
        <dbReference type="ARBA" id="ARBA00022960"/>
    </source>
</evidence>
<dbReference type="Pfam" id="PF00768">
    <property type="entry name" value="Peptidase_S11"/>
    <property type="match status" value="1"/>
</dbReference>
<dbReference type="EMBL" id="FNCS01000018">
    <property type="protein sequence ID" value="SDH05346.1"/>
    <property type="molecule type" value="Genomic_DNA"/>
</dbReference>
<gene>
    <name evidence="17" type="ORF">SAMN04487974_11847</name>
</gene>
<evidence type="ECO:0000256" key="10">
    <source>
        <dbReference type="ARBA" id="ARBA00022984"/>
    </source>
</evidence>
<sequence>MARDGMIGVVGHALRCAAIIVATTLALPGSALAQVSFETRAPFALLMDHESGTVLFQKEADTAMEPASMAKLMTVAVVLDMVKRGALDLDDQFFISENAWRTGGAPSGGSTMFAELGSQISVDDLLHSVIIQSGNDAAIALAEGIAGSEGAFAAIMNEMARDIGLEDSYFTNASGLPDPDMYTTARDLADLGRYIIREFPDYYPVFSIQEFTWNNIRQANRNGLLELGMNVDGLKTGHTNSAGYGIVVSTTDGGRRLVAVVHGLQSVNERNEAARSLITWGARAFERIPAFADQAIVGYASVYGGEEGRVGLVGEGSIDIYLPRGNRQCLSANITYNAPILPPVEAGDRLAQLNVLCDDQLIQSAPLYAAESVGEGDIVRKATDAIFELAFGWIGV</sequence>
<evidence type="ECO:0000256" key="8">
    <source>
        <dbReference type="ARBA" id="ARBA00022801"/>
    </source>
</evidence>
<dbReference type="PRINTS" id="PR00725">
    <property type="entry name" value="DADACBPTASE1"/>
</dbReference>
<evidence type="ECO:0000256" key="13">
    <source>
        <dbReference type="PIRSR" id="PIRSR618044-1"/>
    </source>
</evidence>
<evidence type="ECO:0000256" key="15">
    <source>
        <dbReference type="RuleBase" id="RU004016"/>
    </source>
</evidence>
<evidence type="ECO:0000256" key="12">
    <source>
        <dbReference type="ARBA" id="ARBA00034000"/>
    </source>
</evidence>
<evidence type="ECO:0000259" key="16">
    <source>
        <dbReference type="SMART" id="SM00936"/>
    </source>
</evidence>
<dbReference type="InterPro" id="IPR012907">
    <property type="entry name" value="Peptidase_S11_C"/>
</dbReference>
<dbReference type="Pfam" id="PF07943">
    <property type="entry name" value="PBP5_C"/>
    <property type="match status" value="1"/>
</dbReference>
<dbReference type="GO" id="GO:0009252">
    <property type="term" value="P:peptidoglycan biosynthetic process"/>
    <property type="evidence" value="ECO:0007669"/>
    <property type="project" value="UniProtKB-UniPathway"/>
</dbReference>
<evidence type="ECO:0000256" key="2">
    <source>
        <dbReference type="ARBA" id="ARBA00004752"/>
    </source>
</evidence>
<dbReference type="SUPFAM" id="SSF69189">
    <property type="entry name" value="Penicillin-binding protein associated domain"/>
    <property type="match status" value="1"/>
</dbReference>
<feature type="active site" description="Acyl-ester intermediate" evidence="13">
    <location>
        <position position="68"/>
    </location>
</feature>
<dbReference type="InterPro" id="IPR018044">
    <property type="entry name" value="Peptidase_S11"/>
</dbReference>
<dbReference type="SMART" id="SM00936">
    <property type="entry name" value="PBP5_C"/>
    <property type="match status" value="1"/>
</dbReference>
<keyword evidence="18" id="KW-1185">Reference proteome</keyword>
<keyword evidence="6" id="KW-0645">Protease</keyword>
<evidence type="ECO:0000313" key="17">
    <source>
        <dbReference type="EMBL" id="SDH05346.1"/>
    </source>
</evidence>
<comment type="function">
    <text evidence="1">Removes C-terminal D-alanyl residues from sugar-peptide cell wall precursors.</text>
</comment>
<evidence type="ECO:0000256" key="14">
    <source>
        <dbReference type="PIRSR" id="PIRSR618044-2"/>
    </source>
</evidence>
<dbReference type="EC" id="3.4.16.4" evidence="4"/>
<dbReference type="GO" id="GO:0009002">
    <property type="term" value="F:serine-type D-Ala-D-Ala carboxypeptidase activity"/>
    <property type="evidence" value="ECO:0007669"/>
    <property type="project" value="UniProtKB-EC"/>
</dbReference>
<name>A0A1G7Z9Y4_9HYPH</name>
<dbReference type="Gene3D" id="3.40.710.10">
    <property type="entry name" value="DD-peptidase/beta-lactamase superfamily"/>
    <property type="match status" value="1"/>
</dbReference>
<comment type="catalytic activity">
    <reaction evidence="12">
        <text>Preferential cleavage: (Ac)2-L-Lys-D-Ala-|-D-Ala. Also transpeptidation of peptidyl-alanyl moieties that are N-acyl substituents of D-alanine.</text>
        <dbReference type="EC" id="3.4.16.4"/>
    </reaction>
</comment>
<protein>
    <recommendedName>
        <fullName evidence="4">serine-type D-Ala-D-Ala carboxypeptidase</fullName>
        <ecNumber evidence="4">3.4.16.4</ecNumber>
    </recommendedName>
</protein>
<dbReference type="GO" id="GO:0008360">
    <property type="term" value="P:regulation of cell shape"/>
    <property type="evidence" value="ECO:0007669"/>
    <property type="project" value="UniProtKB-KW"/>
</dbReference>
<dbReference type="InterPro" id="IPR001967">
    <property type="entry name" value="Peptidase_S11_N"/>
</dbReference>
<dbReference type="GO" id="GO:0071555">
    <property type="term" value="P:cell wall organization"/>
    <property type="evidence" value="ECO:0007669"/>
    <property type="project" value="UniProtKB-KW"/>
</dbReference>
<dbReference type="InterPro" id="IPR012338">
    <property type="entry name" value="Beta-lactam/transpept-like"/>
</dbReference>
<proteinExistence type="inferred from homology"/>
<evidence type="ECO:0000256" key="1">
    <source>
        <dbReference type="ARBA" id="ARBA00003217"/>
    </source>
</evidence>
<evidence type="ECO:0000256" key="4">
    <source>
        <dbReference type="ARBA" id="ARBA00012448"/>
    </source>
</evidence>
<dbReference type="InterPro" id="IPR015956">
    <property type="entry name" value="Peniciliin-bd_prot_C_sf"/>
</dbReference>
<dbReference type="GO" id="GO:0006508">
    <property type="term" value="P:proteolysis"/>
    <property type="evidence" value="ECO:0007669"/>
    <property type="project" value="UniProtKB-KW"/>
</dbReference>
<dbReference type="AlphaFoldDB" id="A0A1G7Z9Y4"/>
<dbReference type="UniPathway" id="UPA00219"/>
<keyword evidence="10" id="KW-0573">Peptidoglycan synthesis</keyword>
<feature type="domain" description="Peptidase S11 D-Ala-D-Ala carboxypeptidase A C-terminal" evidence="16">
    <location>
        <begin position="285"/>
        <end position="375"/>
    </location>
</feature>
<feature type="active site" evidence="13">
    <location>
        <position position="133"/>
    </location>
</feature>
<evidence type="ECO:0000256" key="11">
    <source>
        <dbReference type="ARBA" id="ARBA00023316"/>
    </source>
</evidence>
<dbReference type="STRING" id="440168.SAMN04487974_11847"/>
<keyword evidence="11" id="KW-0961">Cell wall biogenesis/degradation</keyword>
<keyword evidence="9" id="KW-0133">Cell shape</keyword>